<dbReference type="EMBL" id="BNJJ01000041">
    <property type="protein sequence ID" value="GHO89636.1"/>
    <property type="molecule type" value="Genomic_DNA"/>
</dbReference>
<name>A0ABQ3VWG9_9CHLR</name>
<dbReference type="SUPFAM" id="SSF88946">
    <property type="entry name" value="Sigma2 domain of RNA polymerase sigma factors"/>
    <property type="match status" value="1"/>
</dbReference>
<dbReference type="RefSeq" id="WP_201367203.1">
    <property type="nucleotide sequence ID" value="NZ_BNJJ01000041.1"/>
</dbReference>
<gene>
    <name evidence="1" type="ORF">KSZ_76420</name>
</gene>
<evidence type="ECO:0000313" key="2">
    <source>
        <dbReference type="Proteomes" id="UP000635565"/>
    </source>
</evidence>
<reference evidence="1 2" key="1">
    <citation type="journal article" date="2021" name="Int. J. Syst. Evol. Microbiol.">
        <title>Reticulibacter mediterranei gen. nov., sp. nov., within the new family Reticulibacteraceae fam. nov., and Ktedonospora formicarum gen. nov., sp. nov., Ktedonobacter robiniae sp. nov., Dictyobacter formicarum sp. nov. and Dictyobacter arantiisoli sp. nov., belonging to the class Ktedonobacteria.</title>
        <authorList>
            <person name="Yabe S."/>
            <person name="Zheng Y."/>
            <person name="Wang C.M."/>
            <person name="Sakai Y."/>
            <person name="Abe K."/>
            <person name="Yokota A."/>
            <person name="Donadio S."/>
            <person name="Cavaletti L."/>
            <person name="Monciardini P."/>
        </authorList>
    </citation>
    <scope>NUCLEOTIDE SEQUENCE [LARGE SCALE GENOMIC DNA]</scope>
    <source>
        <strain evidence="1 2">SOSP1-9</strain>
    </source>
</reference>
<organism evidence="1 2">
    <name type="scientific">Dictyobacter formicarum</name>
    <dbReference type="NCBI Taxonomy" id="2778368"/>
    <lineage>
        <taxon>Bacteria</taxon>
        <taxon>Bacillati</taxon>
        <taxon>Chloroflexota</taxon>
        <taxon>Ktedonobacteria</taxon>
        <taxon>Ktedonobacterales</taxon>
        <taxon>Dictyobacteraceae</taxon>
        <taxon>Dictyobacter</taxon>
    </lineage>
</organism>
<protein>
    <submittedName>
        <fullName evidence="1">Uncharacterized protein</fullName>
    </submittedName>
</protein>
<evidence type="ECO:0000313" key="1">
    <source>
        <dbReference type="EMBL" id="GHO89636.1"/>
    </source>
</evidence>
<keyword evidence="2" id="KW-1185">Reference proteome</keyword>
<sequence>MTTDATSTHQDSYYMVDGQMWYDLYNWLLPLVEMWVRDSRVSSWYGQHREIAEDIAHEAVMRTFRYHQRADRGEMPPIGSLKALSRVIARNYFRDWRKKDWCLVRPTLSENDQQTLDVTAGPHEIVDASQIALDRLMLDSIIVSVARVVARFPRGQKVALLTDLANMSDLDGEPSLLEQALLDVGLHLSEYKRPRSEDPTVRGRDAALRSIAYKRLKQEVQV</sequence>
<dbReference type="Proteomes" id="UP000635565">
    <property type="component" value="Unassembled WGS sequence"/>
</dbReference>
<accession>A0ABQ3VWG9</accession>
<dbReference type="InterPro" id="IPR013325">
    <property type="entry name" value="RNA_pol_sigma_r2"/>
</dbReference>
<proteinExistence type="predicted"/>
<comment type="caution">
    <text evidence="1">The sequence shown here is derived from an EMBL/GenBank/DDBJ whole genome shotgun (WGS) entry which is preliminary data.</text>
</comment>